<dbReference type="EMBL" id="JBAKIA010000001">
    <property type="protein sequence ID" value="MEJ8473133.1"/>
    <property type="molecule type" value="Genomic_DNA"/>
</dbReference>
<evidence type="ECO:0000256" key="6">
    <source>
        <dbReference type="ARBA" id="ARBA00022989"/>
    </source>
</evidence>
<evidence type="ECO:0000256" key="7">
    <source>
        <dbReference type="ARBA" id="ARBA00023136"/>
    </source>
</evidence>
<evidence type="ECO:0000256" key="4">
    <source>
        <dbReference type="ARBA" id="ARBA00022519"/>
    </source>
</evidence>
<keyword evidence="5 9" id="KW-0812">Transmembrane</keyword>
<proteinExistence type="inferred from homology"/>
<sequence>MLLLVLVQFLVVLLRYVFDLGFVWMQEALLYGHGLAALLPIGFTLWAGGHVRVDMFYRSANERHQAWVDLIGSLLFLLPVAVLVFWTSLPFVLASWAVHEGSAQPAGIHAVFLLKSVLPVFAGLLGLQGVERLVRAGRVLWRVQSVDPGLGGYSGGKPEA</sequence>
<feature type="transmembrane region" description="Helical" evidence="9">
    <location>
        <begin position="29"/>
        <end position="47"/>
    </location>
</feature>
<evidence type="ECO:0000256" key="5">
    <source>
        <dbReference type="ARBA" id="ARBA00022692"/>
    </source>
</evidence>
<feature type="transmembrane region" description="Helical" evidence="9">
    <location>
        <begin position="106"/>
        <end position="127"/>
    </location>
</feature>
<dbReference type="Pfam" id="PF04290">
    <property type="entry name" value="DctQ"/>
    <property type="match status" value="1"/>
</dbReference>
<dbReference type="Proteomes" id="UP001385499">
    <property type="component" value="Unassembled WGS sequence"/>
</dbReference>
<evidence type="ECO:0000313" key="11">
    <source>
        <dbReference type="EMBL" id="MEJ8473133.1"/>
    </source>
</evidence>
<keyword evidence="12" id="KW-1185">Reference proteome</keyword>
<keyword evidence="6 9" id="KW-1133">Transmembrane helix</keyword>
<keyword evidence="7 9" id="KW-0472">Membrane</keyword>
<evidence type="ECO:0000259" key="10">
    <source>
        <dbReference type="Pfam" id="PF04290"/>
    </source>
</evidence>
<dbReference type="PANTHER" id="PTHR35011:SF4">
    <property type="entry name" value="SLL1102 PROTEIN"/>
    <property type="match status" value="1"/>
</dbReference>
<evidence type="ECO:0000256" key="8">
    <source>
        <dbReference type="ARBA" id="ARBA00038436"/>
    </source>
</evidence>
<keyword evidence="3" id="KW-1003">Cell membrane</keyword>
<comment type="caution">
    <text evidence="11">The sequence shown here is derived from an EMBL/GenBank/DDBJ whole genome shotgun (WGS) entry which is preliminary data.</text>
</comment>
<evidence type="ECO:0000256" key="1">
    <source>
        <dbReference type="ARBA" id="ARBA00004429"/>
    </source>
</evidence>
<evidence type="ECO:0000256" key="3">
    <source>
        <dbReference type="ARBA" id="ARBA00022475"/>
    </source>
</evidence>
<evidence type="ECO:0000256" key="9">
    <source>
        <dbReference type="RuleBase" id="RU369079"/>
    </source>
</evidence>
<feature type="transmembrane region" description="Helical" evidence="9">
    <location>
        <begin position="67"/>
        <end position="86"/>
    </location>
</feature>
<feature type="domain" description="Tripartite ATP-independent periplasmic transporters DctQ component" evidence="10">
    <location>
        <begin position="4"/>
        <end position="136"/>
    </location>
</feature>
<reference evidence="11 12" key="1">
    <citation type="submission" date="2024-02" db="EMBL/GenBank/DDBJ databases">
        <title>Roseibium algae sp. nov., isolated from marine alga (Grateloupia sp.), showing potential in myo-inositol conversion.</title>
        <authorList>
            <person name="Wang Y."/>
        </authorList>
    </citation>
    <scope>NUCLEOTIDE SEQUENCE [LARGE SCALE GENOMIC DNA]</scope>
    <source>
        <strain evidence="11 12">H3510</strain>
    </source>
</reference>
<dbReference type="RefSeq" id="WP_340272647.1">
    <property type="nucleotide sequence ID" value="NZ_JBAKIA010000001.1"/>
</dbReference>
<comment type="similarity">
    <text evidence="8 9">Belongs to the TRAP transporter small permease family.</text>
</comment>
<comment type="subcellular location">
    <subcellularLocation>
        <location evidence="1 9">Cell inner membrane</location>
        <topology evidence="1 9">Multi-pass membrane protein</topology>
    </subcellularLocation>
</comment>
<organism evidence="11 12">
    <name type="scientific">Roseibium algae</name>
    <dbReference type="NCBI Taxonomy" id="3123038"/>
    <lineage>
        <taxon>Bacteria</taxon>
        <taxon>Pseudomonadati</taxon>
        <taxon>Pseudomonadota</taxon>
        <taxon>Alphaproteobacteria</taxon>
        <taxon>Hyphomicrobiales</taxon>
        <taxon>Stappiaceae</taxon>
        <taxon>Roseibium</taxon>
    </lineage>
</organism>
<dbReference type="PANTHER" id="PTHR35011">
    <property type="entry name" value="2,3-DIKETO-L-GULONATE TRAP TRANSPORTER SMALL PERMEASE PROTEIN YIAM"/>
    <property type="match status" value="1"/>
</dbReference>
<accession>A0ABU8TG50</accession>
<gene>
    <name evidence="11" type="ORF">V6575_03460</name>
</gene>
<name>A0ABU8TG50_9HYPH</name>
<evidence type="ECO:0000256" key="2">
    <source>
        <dbReference type="ARBA" id="ARBA00022448"/>
    </source>
</evidence>
<dbReference type="InterPro" id="IPR007387">
    <property type="entry name" value="TRAP_DctQ"/>
</dbReference>
<keyword evidence="2 9" id="KW-0813">Transport</keyword>
<comment type="subunit">
    <text evidence="9">The complex comprises the extracytoplasmic solute receptor protein and the two transmembrane proteins.</text>
</comment>
<keyword evidence="4 9" id="KW-0997">Cell inner membrane</keyword>
<protein>
    <recommendedName>
        <fullName evidence="9">TRAP transporter small permease protein</fullName>
    </recommendedName>
</protein>
<comment type="function">
    <text evidence="9">Part of the tripartite ATP-independent periplasmic (TRAP) transport system.</text>
</comment>
<evidence type="ECO:0000313" key="12">
    <source>
        <dbReference type="Proteomes" id="UP001385499"/>
    </source>
</evidence>
<comment type="caution">
    <text evidence="9">Lacks conserved residue(s) required for the propagation of feature annotation.</text>
</comment>
<dbReference type="InterPro" id="IPR055348">
    <property type="entry name" value="DctQ"/>
</dbReference>